<dbReference type="PROSITE" id="PS50893">
    <property type="entry name" value="ABC_TRANSPORTER_2"/>
    <property type="match status" value="2"/>
</dbReference>
<dbReference type="Pfam" id="PF00005">
    <property type="entry name" value="ABC_tran"/>
    <property type="match status" value="2"/>
</dbReference>
<comment type="caution">
    <text evidence="10">The sequence shown here is derived from an EMBL/GenBank/DDBJ whole genome shotgun (WGS) entry which is preliminary data.</text>
</comment>
<dbReference type="PANTHER" id="PTHR19229:SF250">
    <property type="entry name" value="ABC TRANSPORTER DOMAIN-CONTAINING PROTEIN-RELATED"/>
    <property type="match status" value="1"/>
</dbReference>
<name>A0ABD2BS42_VESSQ</name>
<dbReference type="CDD" id="cd03263">
    <property type="entry name" value="ABC_subfamily_A"/>
    <property type="match status" value="2"/>
</dbReference>
<evidence type="ECO:0000256" key="1">
    <source>
        <dbReference type="ARBA" id="ARBA00004141"/>
    </source>
</evidence>
<dbReference type="PANTHER" id="PTHR19229">
    <property type="entry name" value="ATP-BINDING CASSETTE TRANSPORTER SUBFAMILY A ABCA"/>
    <property type="match status" value="1"/>
</dbReference>
<feature type="transmembrane region" description="Helical" evidence="8">
    <location>
        <begin position="1240"/>
        <end position="1257"/>
    </location>
</feature>
<dbReference type="Proteomes" id="UP001607302">
    <property type="component" value="Unassembled WGS sequence"/>
</dbReference>
<dbReference type="InterPro" id="IPR026082">
    <property type="entry name" value="ABCA"/>
</dbReference>
<evidence type="ECO:0000256" key="3">
    <source>
        <dbReference type="ARBA" id="ARBA00022741"/>
    </source>
</evidence>
<dbReference type="Gene3D" id="3.40.50.300">
    <property type="entry name" value="P-loop containing nucleotide triphosphate hydrolases"/>
    <property type="match status" value="2"/>
</dbReference>
<evidence type="ECO:0000256" key="2">
    <source>
        <dbReference type="ARBA" id="ARBA00022692"/>
    </source>
</evidence>
<feature type="transmembrane region" description="Helical" evidence="8">
    <location>
        <begin position="407"/>
        <end position="432"/>
    </location>
</feature>
<evidence type="ECO:0000256" key="4">
    <source>
        <dbReference type="ARBA" id="ARBA00022840"/>
    </source>
</evidence>
<evidence type="ECO:0000259" key="9">
    <source>
        <dbReference type="PROSITE" id="PS50893"/>
    </source>
</evidence>
<evidence type="ECO:0000256" key="5">
    <source>
        <dbReference type="ARBA" id="ARBA00022989"/>
    </source>
</evidence>
<feature type="transmembrane region" description="Helical" evidence="8">
    <location>
        <begin position="25"/>
        <end position="44"/>
    </location>
</feature>
<protein>
    <submittedName>
        <fullName evidence="10">Retinal-specific phospholipid-transporting ATPase ABCA4-like isoform X1</fullName>
    </submittedName>
</protein>
<dbReference type="InterPro" id="IPR003439">
    <property type="entry name" value="ABC_transporter-like_ATP-bd"/>
</dbReference>
<feature type="domain" description="ABC transporter" evidence="9">
    <location>
        <begin position="489"/>
        <end position="727"/>
    </location>
</feature>
<dbReference type="Pfam" id="PF12698">
    <property type="entry name" value="ABC2_membrane_3"/>
    <property type="match status" value="1"/>
</dbReference>
<feature type="transmembrane region" description="Helical" evidence="8">
    <location>
        <begin position="298"/>
        <end position="319"/>
    </location>
</feature>
<evidence type="ECO:0000313" key="10">
    <source>
        <dbReference type="EMBL" id="KAL2735594.1"/>
    </source>
</evidence>
<sequence length="1662" mass="190503">MKEWCRVFGLLLHKNFLVRIRHWKLTLFLQILFPVLLFALAQAVRDFSSTSPKVVTTDTYYPLQSKNDLLNLIKRSLTTIYFVPNDEFTTQLMDSTKKCLQFTEFTGFPTEEEMLTAYLVKRIEEPLNEFMAIIIDQKQERFTYKIRHSTQISSELYTDMTYSIPEHKYLESIPFVQLQMCLDDSFIKYVTKNEIRPKIFLQRMPYPPYIRTNTVDTMLRQLISVFAVLIFLIPMCIEINYSAKEKFIGVNALMTINGVKLYQNLLSWLITSCIFSIFYVIPLIILFKNTFSTHVDPYLYYSNAFLFWILITVHIIHLISYGMHIAAYFSKFIYVTISLCIIYTASSSLYENLTRENLFSFIPYFGIILPNLLLFRLFEEVNTYETQLIGIQWSNIFKPSESSRYNIIGSTGFIFIFSILGIIIHFIMVIYINNILPGKYGIKKHPLYFLQCMRKNKVSLDEEAEDYDYNQLESEDFEAVSKGAFIPGIQIRGLKKSYSIGLLQKSMVHALKGISLDFYKGQITALLGHNGAGKTTLMSIITGLIRETEGKVFINGKNLKNNLDEIRDDLGLCPQENMLFPDLNVFEQIEFFGLLKNKTKTRQQTKRDVENLLVRLQMTEKRNYLPSKLSGGQKRRVCLGMALIGDASTLILDEPTSGMDPETRRDTWDMILKMRGQKTILISTHNMEEADILGDRIVIIHGGLLKCYGTAMFLKKQYGHGHIEVVLSTKSWCDPEKVVDKFDLRSQVTLEKEKIVLSVPYTENLPHSLDQIENQKKRLGVTGINVSLITLEQVFLKIIKVDDSDKHLTDLCTPTQKLQGWQLTIQAMLGLFTKKITYIRKNISILLMILFLPLISILFMALSYKTPAQSLDVIPLTLNMYRNPMAFYSSDISKYGKIYKEEIESFKGIATNVTSSSVTEELLAFGKENIAEYHNYVIVSAEFNSTQEDHSIFANGFYSGTMMHSLPLTMNILSNTIIRYLTDKKYSIEVSRQQLPNVFRYSDQETSEMEALLRVLIFCSFFFPTLALFVIHPLEENSTKVKQLQRMTGVSSVSYWLTIFSLDFIICAMSACIIILGFYVMDIVLDIRLYRVTEMLITLLILLLFGINILLITYIFSFINKSKNVVITILSITPIGIVFIQYLLHTVIGSFENLKVLHLVQKLLFRFIPYVSFFHGQLSFFTVAIINAKCRRFPIKILDILCDVGYKHPCCAMDCVNGVCNKPMSYFKNFKEDINLEENILYLSLTPLIYFAILIMLEEKIFTRLFTKIRSSSLQPSDKMDEEVKKEKHAVALEISKITSQNKRNSIDHNNINGNSTNDTQTSTVENSLFLVYELSKYYGKLMAVREVNFRVKQNECFGLLGVNGAGKSTTFRMLTGEETPNSGTMYLKSAEIYSNRRAYLAEMGYCPQTNALINSLNAFDHLKLFAKLRGIPPEKVDLEVNKWITRLNLKACMLQPSETYSGGNKRRLNIAIALIGNPTLVLLDEPTTGVDPAARRSLWSVLQSCQAGGQAFILTSHSMEECEALCNRLVIMVQGQLVCIGASQELKQRFGAGYDIHIKLDPNRSEKDVTIIKNTIESSLTCEIRDENLGLIAYHVTDSKTTWTKMYSTVNNLKNRFKCIEDYSVLSATLEQLFIQFARGISMPNYDNSPRHSAASQLNNE</sequence>
<keyword evidence="3" id="KW-0547">Nucleotide-binding</keyword>
<feature type="transmembrane region" description="Helical" evidence="8">
    <location>
        <begin position="1055"/>
        <end position="1080"/>
    </location>
</feature>
<keyword evidence="5 8" id="KW-1133">Transmembrane helix</keyword>
<evidence type="ECO:0000256" key="7">
    <source>
        <dbReference type="SAM" id="Coils"/>
    </source>
</evidence>
<dbReference type="SUPFAM" id="SSF52540">
    <property type="entry name" value="P-loop containing nucleoside triphosphate hydrolases"/>
    <property type="match status" value="2"/>
</dbReference>
<keyword evidence="4" id="KW-0067">ATP-binding</keyword>
<dbReference type="PROSITE" id="PS00211">
    <property type="entry name" value="ABC_TRANSPORTER_1"/>
    <property type="match status" value="2"/>
</dbReference>
<feature type="transmembrane region" description="Helical" evidence="8">
    <location>
        <begin position="1095"/>
        <end position="1118"/>
    </location>
</feature>
<dbReference type="FunFam" id="3.40.50.300:FF:000436">
    <property type="entry name" value="ATP binding cassette subfamily A member 9"/>
    <property type="match status" value="1"/>
</dbReference>
<dbReference type="InterPro" id="IPR003593">
    <property type="entry name" value="AAA+_ATPase"/>
</dbReference>
<evidence type="ECO:0000313" key="11">
    <source>
        <dbReference type="Proteomes" id="UP001607302"/>
    </source>
</evidence>
<keyword evidence="2 8" id="KW-0812">Transmembrane</keyword>
<proteinExistence type="predicted"/>
<dbReference type="Pfam" id="PF23321">
    <property type="entry name" value="R1_ABCA1"/>
    <property type="match status" value="1"/>
</dbReference>
<comment type="subcellular location">
    <subcellularLocation>
        <location evidence="1">Membrane</location>
        <topology evidence="1">Multi-pass membrane protein</topology>
    </subcellularLocation>
</comment>
<dbReference type="EMBL" id="JAUDFV010000064">
    <property type="protein sequence ID" value="KAL2735594.1"/>
    <property type="molecule type" value="Genomic_DNA"/>
</dbReference>
<reference evidence="10 11" key="1">
    <citation type="journal article" date="2024" name="Ann. Entomol. Soc. Am.">
        <title>Genomic analyses of the southern and eastern yellowjacket wasps (Hymenoptera: Vespidae) reveal evolutionary signatures of social life.</title>
        <authorList>
            <person name="Catto M.A."/>
            <person name="Caine P.B."/>
            <person name="Orr S.E."/>
            <person name="Hunt B.G."/>
            <person name="Goodisman M.A.D."/>
        </authorList>
    </citation>
    <scope>NUCLEOTIDE SEQUENCE [LARGE SCALE GENOMIC DNA]</scope>
    <source>
        <strain evidence="10">233</strain>
        <tissue evidence="10">Head and thorax</tissue>
    </source>
</reference>
<feature type="transmembrane region" description="Helical" evidence="8">
    <location>
        <begin position="261"/>
        <end position="286"/>
    </location>
</feature>
<feature type="domain" description="ABC transporter" evidence="9">
    <location>
        <begin position="1330"/>
        <end position="1560"/>
    </location>
</feature>
<accession>A0ABD2BS42</accession>
<dbReference type="GO" id="GO:0005524">
    <property type="term" value="F:ATP binding"/>
    <property type="evidence" value="ECO:0007669"/>
    <property type="project" value="UniProtKB-KW"/>
</dbReference>
<dbReference type="GO" id="GO:0016020">
    <property type="term" value="C:membrane"/>
    <property type="evidence" value="ECO:0007669"/>
    <property type="project" value="UniProtKB-SubCell"/>
</dbReference>
<feature type="transmembrane region" description="Helical" evidence="8">
    <location>
        <begin position="222"/>
        <end position="241"/>
    </location>
</feature>
<feature type="transmembrane region" description="Helical" evidence="8">
    <location>
        <begin position="1011"/>
        <end position="1034"/>
    </location>
</feature>
<dbReference type="InterPro" id="IPR027417">
    <property type="entry name" value="P-loop_NTPase"/>
</dbReference>
<dbReference type="SMART" id="SM00382">
    <property type="entry name" value="AAA"/>
    <property type="match status" value="2"/>
</dbReference>
<feature type="coiled-coil region" evidence="7">
    <location>
        <begin position="595"/>
        <end position="622"/>
    </location>
</feature>
<dbReference type="InterPro" id="IPR017871">
    <property type="entry name" value="ABC_transporter-like_CS"/>
</dbReference>
<dbReference type="InterPro" id="IPR013525">
    <property type="entry name" value="ABC2_TM"/>
</dbReference>
<feature type="transmembrane region" description="Helical" evidence="8">
    <location>
        <begin position="1125"/>
        <end position="1144"/>
    </location>
</feature>
<feature type="transmembrane region" description="Helical" evidence="8">
    <location>
        <begin position="325"/>
        <end position="346"/>
    </location>
</feature>
<dbReference type="InterPro" id="IPR056264">
    <property type="entry name" value="R2_ABCA1-4-like"/>
</dbReference>
<feature type="transmembrane region" description="Helical" evidence="8">
    <location>
        <begin position="1164"/>
        <end position="1186"/>
    </location>
</feature>
<evidence type="ECO:0000256" key="6">
    <source>
        <dbReference type="ARBA" id="ARBA00023136"/>
    </source>
</evidence>
<evidence type="ECO:0000256" key="8">
    <source>
        <dbReference type="SAM" id="Phobius"/>
    </source>
</evidence>
<feature type="transmembrane region" description="Helical" evidence="8">
    <location>
        <begin position="358"/>
        <end position="378"/>
    </location>
</feature>
<organism evidence="10 11">
    <name type="scientific">Vespula squamosa</name>
    <name type="common">Southern yellow jacket</name>
    <name type="synonym">Wasp</name>
    <dbReference type="NCBI Taxonomy" id="30214"/>
    <lineage>
        <taxon>Eukaryota</taxon>
        <taxon>Metazoa</taxon>
        <taxon>Ecdysozoa</taxon>
        <taxon>Arthropoda</taxon>
        <taxon>Hexapoda</taxon>
        <taxon>Insecta</taxon>
        <taxon>Pterygota</taxon>
        <taxon>Neoptera</taxon>
        <taxon>Endopterygota</taxon>
        <taxon>Hymenoptera</taxon>
        <taxon>Apocrita</taxon>
        <taxon>Aculeata</taxon>
        <taxon>Vespoidea</taxon>
        <taxon>Vespidae</taxon>
        <taxon>Vespinae</taxon>
        <taxon>Vespula</taxon>
    </lineage>
</organism>
<keyword evidence="6 8" id="KW-0472">Membrane</keyword>
<gene>
    <name evidence="10" type="ORF">V1478_003234</name>
</gene>
<dbReference type="FunFam" id="3.40.50.300:FF:002470">
    <property type="entry name" value="ABC transporter, putative"/>
    <property type="match status" value="1"/>
</dbReference>
<feature type="transmembrane region" description="Helical" evidence="8">
    <location>
        <begin position="843"/>
        <end position="864"/>
    </location>
</feature>
<keyword evidence="7" id="KW-0175">Coiled coil</keyword>
<keyword evidence="11" id="KW-1185">Reference proteome</keyword>